<accession>A0A3M0CSY4</accession>
<dbReference type="UniPathway" id="UPA00796">
    <property type="reaction ID" value="UER00771"/>
</dbReference>
<evidence type="ECO:0000256" key="13">
    <source>
        <dbReference type="ARBA" id="ARBA00023034"/>
    </source>
</evidence>
<evidence type="ECO:0000259" key="16">
    <source>
        <dbReference type="Pfam" id="PF16363"/>
    </source>
</evidence>
<evidence type="ECO:0000256" key="8">
    <source>
        <dbReference type="ARBA" id="ARBA00022692"/>
    </source>
</evidence>
<sequence>MIQVLVTGGAGFLGSHLCDRLIERKNCQVICVDNLFTGQKENIYHLLNNKDFEFIRHDITFPIYLEVDKIFNMACPASPVHYQHDPVQTLKTCVHGSINVLGLSKRVHGRIFQASTSEVYGDPTVHPQTEDYWGNVNPIGHRSCYDEGKRSAETLFMDYHRQYDLEVAIGRIFNTYGPRMHPNDGRVVSNFIVQTLKRDPITIYGEGKQTRSFCYVDDLIEAILRMMDHRDKLTGPINIGNDDEFTILELAELISDIMGVKPNFEFRPMPSDDPVQRRPDLTKARNMLNWEPKVALRDGLKETIHYFEWMKSNDMLETVYRSR</sequence>
<comment type="similarity">
    <text evidence="5">Belongs to the NAD(P)-dependent epimerase/dehydratase family. UDP-glucuronic acid decarboxylase subfamily.</text>
</comment>
<reference evidence="17 18" key="1">
    <citation type="submission" date="2018-10" db="EMBL/GenBank/DDBJ databases">
        <title>Genomic Encyclopedia of Archaeal and Bacterial Type Strains, Phase II (KMG-II): from individual species to whole genera.</title>
        <authorList>
            <person name="Goeker M."/>
        </authorList>
    </citation>
    <scope>NUCLEOTIDE SEQUENCE [LARGE SCALE GENOMIC DNA]</scope>
    <source>
        <strain evidence="17 18">DSM 25217</strain>
    </source>
</reference>
<dbReference type="EMBL" id="REFR01000004">
    <property type="protein sequence ID" value="RMB12641.1"/>
    <property type="molecule type" value="Genomic_DNA"/>
</dbReference>
<evidence type="ECO:0000256" key="7">
    <source>
        <dbReference type="ARBA" id="ARBA00022490"/>
    </source>
</evidence>
<dbReference type="CDD" id="cd05230">
    <property type="entry name" value="UGD_SDR_e"/>
    <property type="match status" value="1"/>
</dbReference>
<keyword evidence="7" id="KW-0963">Cytoplasm</keyword>
<comment type="caution">
    <text evidence="17">The sequence shown here is derived from an EMBL/GenBank/DDBJ whole genome shotgun (WGS) entry which is preliminary data.</text>
</comment>
<keyword evidence="10" id="KW-0735">Signal-anchor</keyword>
<evidence type="ECO:0000313" key="17">
    <source>
        <dbReference type="EMBL" id="RMB12641.1"/>
    </source>
</evidence>
<keyword evidence="15" id="KW-0456">Lyase</keyword>
<keyword evidence="8" id="KW-0812">Transmembrane</keyword>
<evidence type="ECO:0000256" key="11">
    <source>
        <dbReference type="ARBA" id="ARBA00022989"/>
    </source>
</evidence>
<comment type="subcellular location">
    <subcellularLocation>
        <location evidence="3">Cytoplasm</location>
    </subcellularLocation>
    <subcellularLocation>
        <location evidence="2">Golgi apparatus</location>
        <location evidence="2">Golgi stack membrane</location>
        <topology evidence="2">Single-pass type II membrane protein</topology>
    </subcellularLocation>
</comment>
<evidence type="ECO:0000256" key="5">
    <source>
        <dbReference type="ARBA" id="ARBA00007505"/>
    </source>
</evidence>
<dbReference type="RefSeq" id="WP_121936958.1">
    <property type="nucleotide sequence ID" value="NZ_REFR01000004.1"/>
</dbReference>
<dbReference type="Pfam" id="PF16363">
    <property type="entry name" value="GDP_Man_Dehyd"/>
    <property type="match status" value="1"/>
</dbReference>
<dbReference type="GO" id="GO:0042732">
    <property type="term" value="P:D-xylose metabolic process"/>
    <property type="evidence" value="ECO:0007669"/>
    <property type="project" value="InterPro"/>
</dbReference>
<keyword evidence="14" id="KW-0472">Membrane</keyword>
<evidence type="ECO:0000313" key="18">
    <source>
        <dbReference type="Proteomes" id="UP000271227"/>
    </source>
</evidence>
<evidence type="ECO:0000256" key="9">
    <source>
        <dbReference type="ARBA" id="ARBA00022793"/>
    </source>
</evidence>
<evidence type="ECO:0000256" key="3">
    <source>
        <dbReference type="ARBA" id="ARBA00004496"/>
    </source>
</evidence>
<dbReference type="AlphaFoldDB" id="A0A3M0CSY4"/>
<proteinExistence type="inferred from homology"/>
<dbReference type="InParanoid" id="A0A3M0CSY4"/>
<keyword evidence="11" id="KW-1133">Transmembrane helix</keyword>
<dbReference type="InterPro" id="IPR016040">
    <property type="entry name" value="NAD(P)-bd_dom"/>
</dbReference>
<dbReference type="InterPro" id="IPR044516">
    <property type="entry name" value="UXS-like"/>
</dbReference>
<evidence type="ECO:0000256" key="4">
    <source>
        <dbReference type="ARBA" id="ARBA00005100"/>
    </source>
</evidence>
<organism evidence="17 18">
    <name type="scientific">Eilatimonas milleporae</name>
    <dbReference type="NCBI Taxonomy" id="911205"/>
    <lineage>
        <taxon>Bacteria</taxon>
        <taxon>Pseudomonadati</taxon>
        <taxon>Pseudomonadota</taxon>
        <taxon>Alphaproteobacteria</taxon>
        <taxon>Kordiimonadales</taxon>
        <taxon>Kordiimonadaceae</taxon>
        <taxon>Eilatimonas</taxon>
    </lineage>
</organism>
<dbReference type="Gene3D" id="3.40.50.720">
    <property type="entry name" value="NAD(P)-binding Rossmann-like Domain"/>
    <property type="match status" value="1"/>
</dbReference>
<dbReference type="OrthoDB" id="9801785at2"/>
<evidence type="ECO:0000256" key="6">
    <source>
        <dbReference type="ARBA" id="ARBA00012290"/>
    </source>
</evidence>
<evidence type="ECO:0000256" key="1">
    <source>
        <dbReference type="ARBA" id="ARBA00001911"/>
    </source>
</evidence>
<dbReference type="GO" id="GO:0005737">
    <property type="term" value="C:cytoplasm"/>
    <property type="evidence" value="ECO:0007669"/>
    <property type="project" value="UniProtKB-SubCell"/>
</dbReference>
<evidence type="ECO:0000256" key="14">
    <source>
        <dbReference type="ARBA" id="ARBA00023136"/>
    </source>
</evidence>
<keyword evidence="18" id="KW-1185">Reference proteome</keyword>
<evidence type="ECO:0000256" key="15">
    <source>
        <dbReference type="ARBA" id="ARBA00023239"/>
    </source>
</evidence>
<protein>
    <recommendedName>
        <fullName evidence="6">UDP-glucuronate decarboxylase</fullName>
        <ecNumber evidence="6">4.1.1.35</ecNumber>
    </recommendedName>
</protein>
<keyword evidence="12" id="KW-0520">NAD</keyword>
<dbReference type="GO" id="GO:0033320">
    <property type="term" value="P:UDP-D-xylose biosynthetic process"/>
    <property type="evidence" value="ECO:0007669"/>
    <property type="project" value="UniProtKB-UniPathway"/>
</dbReference>
<evidence type="ECO:0000256" key="10">
    <source>
        <dbReference type="ARBA" id="ARBA00022968"/>
    </source>
</evidence>
<name>A0A3M0CSY4_9PROT</name>
<dbReference type="SUPFAM" id="SSF51735">
    <property type="entry name" value="NAD(P)-binding Rossmann-fold domains"/>
    <property type="match status" value="1"/>
</dbReference>
<dbReference type="FunFam" id="3.40.50.720:FF:000150">
    <property type="entry name" value="UDP-glucuronic acid decarboxylase 6"/>
    <property type="match status" value="1"/>
</dbReference>
<dbReference type="PANTHER" id="PTHR43078:SF6">
    <property type="entry name" value="UDP-GLUCURONIC ACID DECARBOXYLASE 1"/>
    <property type="match status" value="1"/>
</dbReference>
<keyword evidence="13" id="KW-0333">Golgi apparatus</keyword>
<comment type="cofactor">
    <cofactor evidence="1">
        <name>NAD(+)</name>
        <dbReference type="ChEBI" id="CHEBI:57540"/>
    </cofactor>
</comment>
<dbReference type="EC" id="4.1.1.35" evidence="6"/>
<feature type="domain" description="NAD(P)-binding" evidence="16">
    <location>
        <begin position="5"/>
        <end position="303"/>
    </location>
</feature>
<keyword evidence="9" id="KW-0210">Decarboxylase</keyword>
<dbReference type="GO" id="GO:0048040">
    <property type="term" value="F:UDP-glucuronate decarboxylase activity"/>
    <property type="evidence" value="ECO:0007669"/>
    <property type="project" value="UniProtKB-EC"/>
</dbReference>
<dbReference type="GO" id="GO:0070403">
    <property type="term" value="F:NAD+ binding"/>
    <property type="evidence" value="ECO:0007669"/>
    <property type="project" value="InterPro"/>
</dbReference>
<evidence type="ECO:0000256" key="2">
    <source>
        <dbReference type="ARBA" id="ARBA00004447"/>
    </source>
</evidence>
<comment type="pathway">
    <text evidence="4">Nucleotide-sugar biosynthesis; UDP-alpha-D-xylose biosynthesis; UDP-alpha-D-xylose from UDP-alpha-D-glucuronate: step 1/1.</text>
</comment>
<dbReference type="FunCoup" id="A0A3M0CSY4">
    <property type="interactions" value="304"/>
</dbReference>
<dbReference type="InterPro" id="IPR036291">
    <property type="entry name" value="NAD(P)-bd_dom_sf"/>
</dbReference>
<evidence type="ECO:0000256" key="12">
    <source>
        <dbReference type="ARBA" id="ARBA00023027"/>
    </source>
</evidence>
<dbReference type="PANTHER" id="PTHR43078">
    <property type="entry name" value="UDP-GLUCURONIC ACID DECARBOXYLASE-RELATED"/>
    <property type="match status" value="1"/>
</dbReference>
<gene>
    <name evidence="17" type="ORF">BXY39_0175</name>
</gene>
<dbReference type="Proteomes" id="UP000271227">
    <property type="component" value="Unassembled WGS sequence"/>
</dbReference>